<protein>
    <recommendedName>
        <fullName evidence="3">DUF1376 domain-containing protein</fullName>
    </recommendedName>
</protein>
<dbReference type="Proteomes" id="UP000092839">
    <property type="component" value="Chromosome"/>
</dbReference>
<reference evidence="1 2" key="1">
    <citation type="submission" date="2016-07" db="EMBL/GenBank/DDBJ databases">
        <title>Complete genome sequence of Bradyrhizobium icense LMTR 13T, a potential inoculant strain isolated from lima bean (Phaseolus lunatus) in Peru.</title>
        <authorList>
            <person name="Ormeno-Orrillo E."/>
            <person name="Duran D."/>
            <person name="Rogel M.A."/>
            <person name="Rey L."/>
            <person name="Imperial J."/>
            <person name="Ruiz-Argueso T."/>
            <person name="Martinez-Romero E."/>
        </authorList>
    </citation>
    <scope>NUCLEOTIDE SEQUENCE [LARGE SCALE GENOMIC DNA]</scope>
    <source>
        <strain evidence="1 2">LMTR 13</strain>
    </source>
</reference>
<evidence type="ECO:0000313" key="1">
    <source>
        <dbReference type="EMBL" id="ANW03276.1"/>
    </source>
</evidence>
<gene>
    <name evidence="1" type="ORF">LMTR13_27200</name>
</gene>
<sequence length="64" mass="7094">MAARPWSPCYVGGYIRDTFAEQQGAHLLLLMAYWIKGGPLPDDTKFSRLLRKFPNGNGASPLAK</sequence>
<dbReference type="EMBL" id="CP016428">
    <property type="protein sequence ID" value="ANW03276.1"/>
    <property type="molecule type" value="Genomic_DNA"/>
</dbReference>
<evidence type="ECO:0008006" key="3">
    <source>
        <dbReference type="Google" id="ProtNLM"/>
    </source>
</evidence>
<dbReference type="KEGG" id="bic:LMTR13_27200"/>
<keyword evidence="2" id="KW-1185">Reference proteome</keyword>
<evidence type="ECO:0000313" key="2">
    <source>
        <dbReference type="Proteomes" id="UP000092839"/>
    </source>
</evidence>
<name>A0A1B1UKQ1_9BRAD</name>
<accession>A0A1B1UKQ1</accession>
<organism evidence="1 2">
    <name type="scientific">Bradyrhizobium icense</name>
    <dbReference type="NCBI Taxonomy" id="1274631"/>
    <lineage>
        <taxon>Bacteria</taxon>
        <taxon>Pseudomonadati</taxon>
        <taxon>Pseudomonadota</taxon>
        <taxon>Alphaproteobacteria</taxon>
        <taxon>Hyphomicrobiales</taxon>
        <taxon>Nitrobacteraceae</taxon>
        <taxon>Bradyrhizobium</taxon>
    </lineage>
</organism>
<dbReference type="AlphaFoldDB" id="A0A1B1UKQ1"/>
<proteinExistence type="predicted"/>